<evidence type="ECO:0000256" key="7">
    <source>
        <dbReference type="ARBA" id="ARBA00023146"/>
    </source>
</evidence>
<keyword evidence="3 9" id="KW-0436">Ligase</keyword>
<dbReference type="KEGG" id="amd:AMED_8033"/>
<dbReference type="PANTHER" id="PTHR43766:SF1">
    <property type="entry name" value="TRYPTOPHAN--TRNA LIGASE, MITOCHONDRIAL"/>
    <property type="match status" value="1"/>
</dbReference>
<dbReference type="InterPro" id="IPR002305">
    <property type="entry name" value="aa-tRNA-synth_Ic"/>
</dbReference>
<dbReference type="CDD" id="cd00806">
    <property type="entry name" value="TrpRS_core"/>
    <property type="match status" value="1"/>
</dbReference>
<dbReference type="GO" id="GO:0006436">
    <property type="term" value="P:tryptophanyl-tRNA aminoacylation"/>
    <property type="evidence" value="ECO:0007669"/>
    <property type="project" value="UniProtKB-UniRule"/>
</dbReference>
<gene>
    <name evidence="10" type="primary">trpS</name>
    <name evidence="10" type="ordered locus">AMED_8033</name>
</gene>
<keyword evidence="7 9" id="KW-0030">Aminoacyl-tRNA synthetase</keyword>
<evidence type="ECO:0000313" key="11">
    <source>
        <dbReference type="Proteomes" id="UP000000328"/>
    </source>
</evidence>
<dbReference type="OrthoDB" id="9801042at2"/>
<dbReference type="GO" id="GO:0005524">
    <property type="term" value="F:ATP binding"/>
    <property type="evidence" value="ECO:0007669"/>
    <property type="project" value="UniProtKB-KW"/>
</dbReference>
<evidence type="ECO:0000256" key="8">
    <source>
        <dbReference type="NCBIfam" id="TIGR00233"/>
    </source>
</evidence>
<keyword evidence="6 9" id="KW-0648">Protein biosynthesis</keyword>
<sequence>MSKLSGITPSGHVHLGNHLGAVRRWALDGGAEDLYFVADLHGMTTPHNPPKLRSLAREQLAVLIAAGIDPERVFVQSDLARELGALTWVLECTCNYGEAARMIQFKEKSAARSASVEGGGGGMDGKSKGQAGVRLSLLTYPALMAADILLQGADEVPVGEDQRQHVELTRTLAKRFNGTYGDVFTIPRAVLPPTGARVKDLADPTRKMSKSARDAVGVVFVLDEPDQIRRKIRRAVTDGGSVPVHAPETRPGMANLLEILAACRGGSPAELADGFSSYGAVKDAVADAVIEELRPVRERASSLLDDVAELDRVRKAGAERARERGSHRLDAALRMIGAN</sequence>
<dbReference type="GeneID" id="92875651"/>
<dbReference type="PRINTS" id="PR01039">
    <property type="entry name" value="TRNASYNTHTRP"/>
</dbReference>
<dbReference type="AlphaFoldDB" id="A0A0H3DGA7"/>
<comment type="similarity">
    <text evidence="1 9">Belongs to the class-I aminoacyl-tRNA synthetase family.</text>
</comment>
<evidence type="ECO:0000256" key="5">
    <source>
        <dbReference type="ARBA" id="ARBA00022840"/>
    </source>
</evidence>
<dbReference type="GO" id="GO:0004830">
    <property type="term" value="F:tryptophan-tRNA ligase activity"/>
    <property type="evidence" value="ECO:0007669"/>
    <property type="project" value="UniProtKB-UniRule"/>
</dbReference>
<evidence type="ECO:0000256" key="4">
    <source>
        <dbReference type="ARBA" id="ARBA00022741"/>
    </source>
</evidence>
<evidence type="ECO:0000256" key="2">
    <source>
        <dbReference type="ARBA" id="ARBA00013161"/>
    </source>
</evidence>
<dbReference type="SUPFAM" id="SSF52374">
    <property type="entry name" value="Nucleotidylyl transferase"/>
    <property type="match status" value="1"/>
</dbReference>
<dbReference type="InterPro" id="IPR050203">
    <property type="entry name" value="Trp-tRNA_synthetase"/>
</dbReference>
<dbReference type="Pfam" id="PF00579">
    <property type="entry name" value="tRNA-synt_1b"/>
    <property type="match status" value="1"/>
</dbReference>
<accession>A0A0H3DGA7</accession>
<dbReference type="EMBL" id="CP002000">
    <property type="protein sequence ID" value="ADJ49736.1"/>
    <property type="molecule type" value="Genomic_DNA"/>
</dbReference>
<dbReference type="InterPro" id="IPR014729">
    <property type="entry name" value="Rossmann-like_a/b/a_fold"/>
</dbReference>
<keyword evidence="4 9" id="KW-0547">Nucleotide-binding</keyword>
<keyword evidence="5 9" id="KW-0067">ATP-binding</keyword>
<evidence type="ECO:0000256" key="6">
    <source>
        <dbReference type="ARBA" id="ARBA00022917"/>
    </source>
</evidence>
<dbReference type="Gene3D" id="3.40.50.620">
    <property type="entry name" value="HUPs"/>
    <property type="match status" value="1"/>
</dbReference>
<dbReference type="HOGENOM" id="CLU_029244_1_1_11"/>
<evidence type="ECO:0000256" key="9">
    <source>
        <dbReference type="RuleBase" id="RU363036"/>
    </source>
</evidence>
<dbReference type="PANTHER" id="PTHR43766">
    <property type="entry name" value="TRYPTOPHAN--TRNA LIGASE, MITOCHONDRIAL"/>
    <property type="match status" value="1"/>
</dbReference>
<proteinExistence type="inferred from homology"/>
<dbReference type="EC" id="6.1.1.2" evidence="2 8"/>
<evidence type="ECO:0000256" key="1">
    <source>
        <dbReference type="ARBA" id="ARBA00005594"/>
    </source>
</evidence>
<reference evidence="10 11" key="1">
    <citation type="journal article" date="2010" name="Cell Res.">
        <title>Complete genome sequence of the rifamycin SV-producing Amycolatopsis mediterranei U32 revealed its genetic characteristics in phylogeny and metabolism.</title>
        <authorList>
            <person name="Zhao W."/>
            <person name="Zhong Y."/>
            <person name="Yuan H."/>
            <person name="Wang J."/>
            <person name="Zheng H."/>
            <person name="Wang Y."/>
            <person name="Cen X."/>
            <person name="Xu F."/>
            <person name="Bai J."/>
            <person name="Han X."/>
            <person name="Lu G."/>
            <person name="Zhu Y."/>
            <person name="Shao Z."/>
            <person name="Yan H."/>
            <person name="Li C."/>
            <person name="Peng N."/>
            <person name="Zhang Z."/>
            <person name="Zhang Y."/>
            <person name="Lin W."/>
            <person name="Fan Y."/>
            <person name="Qin Z."/>
            <person name="Hu Y."/>
            <person name="Zhu B."/>
            <person name="Wang S."/>
            <person name="Ding X."/>
            <person name="Zhao G.P."/>
        </authorList>
    </citation>
    <scope>NUCLEOTIDE SEQUENCE [LARGE SCALE GENOMIC DNA]</scope>
    <source>
        <strain evidence="11">U-32</strain>
    </source>
</reference>
<dbReference type="GO" id="GO:0005829">
    <property type="term" value="C:cytosol"/>
    <property type="evidence" value="ECO:0007669"/>
    <property type="project" value="TreeGrafter"/>
</dbReference>
<organism evidence="10 11">
    <name type="scientific">Amycolatopsis mediterranei (strain U-32)</name>
    <dbReference type="NCBI Taxonomy" id="749927"/>
    <lineage>
        <taxon>Bacteria</taxon>
        <taxon>Bacillati</taxon>
        <taxon>Actinomycetota</taxon>
        <taxon>Actinomycetes</taxon>
        <taxon>Pseudonocardiales</taxon>
        <taxon>Pseudonocardiaceae</taxon>
        <taxon>Amycolatopsis</taxon>
    </lineage>
</organism>
<evidence type="ECO:0000313" key="10">
    <source>
        <dbReference type="EMBL" id="ADJ49736.1"/>
    </source>
</evidence>
<dbReference type="PATRIC" id="fig|749927.5.peg.8349"/>
<protein>
    <recommendedName>
        <fullName evidence="2 8">Tryptophan--tRNA ligase</fullName>
        <ecNumber evidence="2 8">6.1.1.2</ecNumber>
    </recommendedName>
</protein>
<dbReference type="RefSeq" id="WP_013229767.1">
    <property type="nucleotide sequence ID" value="NC_014318.1"/>
</dbReference>
<evidence type="ECO:0000256" key="3">
    <source>
        <dbReference type="ARBA" id="ARBA00022598"/>
    </source>
</evidence>
<dbReference type="eggNOG" id="COG0180">
    <property type="taxonomic scope" value="Bacteria"/>
</dbReference>
<dbReference type="NCBIfam" id="TIGR00233">
    <property type="entry name" value="trpS"/>
    <property type="match status" value="1"/>
</dbReference>
<name>A0A0H3DGA7_AMYMU</name>
<dbReference type="InterPro" id="IPR002306">
    <property type="entry name" value="Trp-tRNA-ligase"/>
</dbReference>
<dbReference type="Gene3D" id="1.10.240.10">
    <property type="entry name" value="Tyrosyl-Transfer RNA Synthetase"/>
    <property type="match status" value="1"/>
</dbReference>
<dbReference type="Proteomes" id="UP000000328">
    <property type="component" value="Chromosome"/>
</dbReference>